<proteinExistence type="predicted"/>
<organism evidence="1 2">
    <name type="scientific">Pseudomonas pohangensis</name>
    <dbReference type="NCBI Taxonomy" id="364197"/>
    <lineage>
        <taxon>Bacteria</taxon>
        <taxon>Pseudomonadati</taxon>
        <taxon>Pseudomonadota</taxon>
        <taxon>Gammaproteobacteria</taxon>
        <taxon>Pseudomonadales</taxon>
        <taxon>Pseudomonadaceae</taxon>
        <taxon>Pseudomonas</taxon>
    </lineage>
</organism>
<sequence>MSDFVNYGTMIPAGIVGYGALYNKYRVLGGVVSEKE</sequence>
<name>A0A1H2H3P0_9PSED</name>
<dbReference type="Proteomes" id="UP000243232">
    <property type="component" value="Chromosome I"/>
</dbReference>
<keyword evidence="2" id="KW-1185">Reference proteome</keyword>
<evidence type="ECO:0000313" key="1">
    <source>
        <dbReference type="EMBL" id="SDU26471.1"/>
    </source>
</evidence>
<gene>
    <name evidence="1" type="ORF">SAMN05216296_2735</name>
</gene>
<evidence type="ECO:0000313" key="2">
    <source>
        <dbReference type="Proteomes" id="UP000243232"/>
    </source>
</evidence>
<dbReference type="AlphaFoldDB" id="A0A1H2H3P0"/>
<accession>A0A1H2H3P0</accession>
<protein>
    <submittedName>
        <fullName evidence="1">Uncharacterized protein</fullName>
    </submittedName>
</protein>
<dbReference type="EMBL" id="LT629785">
    <property type="protein sequence ID" value="SDU26471.1"/>
    <property type="molecule type" value="Genomic_DNA"/>
</dbReference>
<reference evidence="2" key="1">
    <citation type="submission" date="2016-10" db="EMBL/GenBank/DDBJ databases">
        <authorList>
            <person name="Varghese N."/>
            <person name="Submissions S."/>
        </authorList>
    </citation>
    <scope>NUCLEOTIDE SEQUENCE [LARGE SCALE GENOMIC DNA]</scope>
    <source>
        <strain evidence="2">DSM 17875</strain>
    </source>
</reference>